<feature type="chain" id="PRO_5044838079" evidence="1">
    <location>
        <begin position="20"/>
        <end position="185"/>
    </location>
</feature>
<proteinExistence type="predicted"/>
<evidence type="ECO:0000313" key="2">
    <source>
        <dbReference type="EMBL" id="KAL3727696.1"/>
    </source>
</evidence>
<protein>
    <submittedName>
        <fullName evidence="2">Uncharacterized protein</fullName>
    </submittedName>
</protein>
<keyword evidence="3" id="KW-1185">Reference proteome</keyword>
<gene>
    <name evidence="2" type="ORF">ACJRO7_032436</name>
</gene>
<evidence type="ECO:0000313" key="3">
    <source>
        <dbReference type="Proteomes" id="UP001634007"/>
    </source>
</evidence>
<reference evidence="2 3" key="1">
    <citation type="submission" date="2024-11" db="EMBL/GenBank/DDBJ databases">
        <title>Chromosome-level genome assembly of Eucalyptus globulus Labill. provides insights into its genome evolution.</title>
        <authorList>
            <person name="Li X."/>
        </authorList>
    </citation>
    <scope>NUCLEOTIDE SEQUENCE [LARGE SCALE GENOMIC DNA]</scope>
    <source>
        <strain evidence="2">CL2024</strain>
        <tissue evidence="2">Fresh tender leaves</tissue>
    </source>
</reference>
<feature type="signal peptide" evidence="1">
    <location>
        <begin position="1"/>
        <end position="19"/>
    </location>
</feature>
<accession>A0ABD3JHX7</accession>
<name>A0ABD3JHX7_EUCGL</name>
<dbReference type="EMBL" id="JBJKBG010000008">
    <property type="protein sequence ID" value="KAL3727696.1"/>
    <property type="molecule type" value="Genomic_DNA"/>
</dbReference>
<organism evidence="2 3">
    <name type="scientific">Eucalyptus globulus</name>
    <name type="common">Tasmanian blue gum</name>
    <dbReference type="NCBI Taxonomy" id="34317"/>
    <lineage>
        <taxon>Eukaryota</taxon>
        <taxon>Viridiplantae</taxon>
        <taxon>Streptophyta</taxon>
        <taxon>Embryophyta</taxon>
        <taxon>Tracheophyta</taxon>
        <taxon>Spermatophyta</taxon>
        <taxon>Magnoliopsida</taxon>
        <taxon>eudicotyledons</taxon>
        <taxon>Gunneridae</taxon>
        <taxon>Pentapetalae</taxon>
        <taxon>rosids</taxon>
        <taxon>malvids</taxon>
        <taxon>Myrtales</taxon>
        <taxon>Myrtaceae</taxon>
        <taxon>Myrtoideae</taxon>
        <taxon>Eucalypteae</taxon>
        <taxon>Eucalyptus</taxon>
    </lineage>
</organism>
<evidence type="ECO:0000256" key="1">
    <source>
        <dbReference type="SAM" id="SignalP"/>
    </source>
</evidence>
<keyword evidence="1" id="KW-0732">Signal</keyword>
<sequence>MAAVAASGVVLVVLPLVAAFLIGPSYPTLKVTGLMVSNATWEATLLAERLGTRGTYLFKQVECFLYYSWDAARPFAVAHIVIEATMRTWSERSEEEEEAEAEASVIRKMNLEQRCRGMVVVGLGLRMLGTTEFGPWFKGDYVLIEARCNHLSIAFANSSSTEGSLITGINVGGNPSDNLPSCSFQ</sequence>
<comment type="caution">
    <text evidence="2">The sequence shown here is derived from an EMBL/GenBank/DDBJ whole genome shotgun (WGS) entry which is preliminary data.</text>
</comment>
<dbReference type="Proteomes" id="UP001634007">
    <property type="component" value="Unassembled WGS sequence"/>
</dbReference>
<dbReference type="AlphaFoldDB" id="A0ABD3JHX7"/>